<gene>
    <name evidence="1" type="ORF">U0070_011813</name>
</gene>
<dbReference type="AlphaFoldDB" id="A0AAW0HFE1"/>
<proteinExistence type="predicted"/>
<evidence type="ECO:0000313" key="2">
    <source>
        <dbReference type="Proteomes" id="UP001488838"/>
    </source>
</evidence>
<protein>
    <submittedName>
        <fullName evidence="1">Uncharacterized protein</fullName>
    </submittedName>
</protein>
<keyword evidence="2" id="KW-1185">Reference proteome</keyword>
<dbReference type="Proteomes" id="UP001488838">
    <property type="component" value="Unassembled WGS sequence"/>
</dbReference>
<reference evidence="1 2" key="1">
    <citation type="journal article" date="2023" name="bioRxiv">
        <title>Conserved and derived expression patterns and positive selection on dental genes reveal complex evolutionary context of ever-growing rodent molars.</title>
        <authorList>
            <person name="Calamari Z.T."/>
            <person name="Song A."/>
            <person name="Cohen E."/>
            <person name="Akter M."/>
            <person name="Roy R.D."/>
            <person name="Hallikas O."/>
            <person name="Christensen M.M."/>
            <person name="Li P."/>
            <person name="Marangoni P."/>
            <person name="Jernvall J."/>
            <person name="Klein O.D."/>
        </authorList>
    </citation>
    <scope>NUCLEOTIDE SEQUENCE [LARGE SCALE GENOMIC DNA]</scope>
    <source>
        <strain evidence="1">V071</strain>
    </source>
</reference>
<dbReference type="EMBL" id="JBBHLL010000502">
    <property type="protein sequence ID" value="KAK7801445.1"/>
    <property type="molecule type" value="Genomic_DNA"/>
</dbReference>
<organism evidence="1 2">
    <name type="scientific">Myodes glareolus</name>
    <name type="common">Bank vole</name>
    <name type="synonym">Clethrionomys glareolus</name>
    <dbReference type="NCBI Taxonomy" id="447135"/>
    <lineage>
        <taxon>Eukaryota</taxon>
        <taxon>Metazoa</taxon>
        <taxon>Chordata</taxon>
        <taxon>Craniata</taxon>
        <taxon>Vertebrata</taxon>
        <taxon>Euteleostomi</taxon>
        <taxon>Mammalia</taxon>
        <taxon>Eutheria</taxon>
        <taxon>Euarchontoglires</taxon>
        <taxon>Glires</taxon>
        <taxon>Rodentia</taxon>
        <taxon>Myomorpha</taxon>
        <taxon>Muroidea</taxon>
        <taxon>Cricetidae</taxon>
        <taxon>Arvicolinae</taxon>
        <taxon>Myodes</taxon>
    </lineage>
</organism>
<comment type="caution">
    <text evidence="1">The sequence shown here is derived from an EMBL/GenBank/DDBJ whole genome shotgun (WGS) entry which is preliminary data.</text>
</comment>
<accession>A0AAW0HFE1</accession>
<evidence type="ECO:0000313" key="1">
    <source>
        <dbReference type="EMBL" id="KAK7801445.1"/>
    </source>
</evidence>
<feature type="non-terminal residue" evidence="1">
    <location>
        <position position="183"/>
    </location>
</feature>
<sequence>MVTLQENSVNSGFGWLNMASTVNSVQISHFSKARITFKLQVDLPEEQSQNLGTHIIAKTPLSTGCISELGPGLGKSLCTDHGAGAEFLALVQLCGYWRRNKLMNYIRKSPDEHSHQRNDIRNRCLISGFSMKYLILSSHRSIVLLPENTWLKPSIHGTDGALFSSNKEGNAIILTTQRNQTQK</sequence>
<name>A0AAW0HFE1_MYOGA</name>